<dbReference type="Pfam" id="PF09335">
    <property type="entry name" value="VTT_dom"/>
    <property type="match status" value="1"/>
</dbReference>
<feature type="transmembrane region" description="Helical" evidence="6">
    <location>
        <begin position="65"/>
        <end position="85"/>
    </location>
</feature>
<name>A0A1U7JHJ8_9HYPH</name>
<keyword evidence="4 6" id="KW-1133">Transmembrane helix</keyword>
<comment type="caution">
    <text evidence="8">The sequence shown here is derived from an EMBL/GenBank/DDBJ whole genome shotgun (WGS) entry which is preliminary data.</text>
</comment>
<dbReference type="GO" id="GO:0005886">
    <property type="term" value="C:plasma membrane"/>
    <property type="evidence" value="ECO:0007669"/>
    <property type="project" value="UniProtKB-SubCell"/>
</dbReference>
<dbReference type="AlphaFoldDB" id="A0A1U7JHJ8"/>
<evidence type="ECO:0000313" key="8">
    <source>
        <dbReference type="EMBL" id="OKL44162.1"/>
    </source>
</evidence>
<keyword evidence="5 6" id="KW-0472">Membrane</keyword>
<organism evidence="8 9">
    <name type="scientific">Pseudovibrio exalbescens</name>
    <dbReference type="NCBI Taxonomy" id="197461"/>
    <lineage>
        <taxon>Bacteria</taxon>
        <taxon>Pseudomonadati</taxon>
        <taxon>Pseudomonadota</taxon>
        <taxon>Alphaproteobacteria</taxon>
        <taxon>Hyphomicrobiales</taxon>
        <taxon>Stappiaceae</taxon>
        <taxon>Pseudovibrio</taxon>
    </lineage>
</organism>
<feature type="transmembrane region" description="Helical" evidence="6">
    <location>
        <begin position="182"/>
        <end position="200"/>
    </location>
</feature>
<evidence type="ECO:0000256" key="3">
    <source>
        <dbReference type="ARBA" id="ARBA00022692"/>
    </source>
</evidence>
<evidence type="ECO:0000256" key="6">
    <source>
        <dbReference type="RuleBase" id="RU366058"/>
    </source>
</evidence>
<proteinExistence type="inferred from homology"/>
<feature type="transmembrane region" description="Helical" evidence="6">
    <location>
        <begin position="236"/>
        <end position="253"/>
    </location>
</feature>
<comment type="similarity">
    <text evidence="6">Belongs to the TVP38/TMEM64 family.</text>
</comment>
<dbReference type="InterPro" id="IPR032816">
    <property type="entry name" value="VTT_dom"/>
</dbReference>
<dbReference type="RefSeq" id="WP_051269233.1">
    <property type="nucleotide sequence ID" value="NZ_LVVZ01000014.1"/>
</dbReference>
<gene>
    <name evidence="8" type="ORF">A3843_06975</name>
</gene>
<evidence type="ECO:0000256" key="1">
    <source>
        <dbReference type="ARBA" id="ARBA00004651"/>
    </source>
</evidence>
<feature type="domain" description="VTT" evidence="7">
    <location>
        <begin position="88"/>
        <end position="202"/>
    </location>
</feature>
<evidence type="ECO:0000313" key="9">
    <source>
        <dbReference type="Proteomes" id="UP000185783"/>
    </source>
</evidence>
<keyword evidence="9" id="KW-1185">Reference proteome</keyword>
<dbReference type="InterPro" id="IPR015414">
    <property type="entry name" value="TMEM64"/>
</dbReference>
<evidence type="ECO:0000259" key="7">
    <source>
        <dbReference type="Pfam" id="PF09335"/>
    </source>
</evidence>
<keyword evidence="2 6" id="KW-1003">Cell membrane</keyword>
<feature type="transmembrane region" description="Helical" evidence="6">
    <location>
        <begin position="150"/>
        <end position="175"/>
    </location>
</feature>
<dbReference type="PANTHER" id="PTHR12677">
    <property type="entry name" value="GOLGI APPARATUS MEMBRANE PROTEIN TVP38-RELATED"/>
    <property type="match status" value="1"/>
</dbReference>
<evidence type="ECO:0000256" key="5">
    <source>
        <dbReference type="ARBA" id="ARBA00023136"/>
    </source>
</evidence>
<dbReference type="STRING" id="197461.A3843_06975"/>
<reference evidence="8 9" key="1">
    <citation type="submission" date="2016-03" db="EMBL/GenBank/DDBJ databases">
        <title>Genome sequence of Nesiotobacter sp. nov., a moderately halophilic alphaproteobacterium isolated from the Yellow Sea, China.</title>
        <authorList>
            <person name="Zhang G."/>
            <person name="Zhang R."/>
        </authorList>
    </citation>
    <scope>NUCLEOTIDE SEQUENCE [LARGE SCALE GENOMIC DNA]</scope>
    <source>
        <strain evidence="8 9">WB1-6</strain>
    </source>
</reference>
<dbReference type="Proteomes" id="UP000185783">
    <property type="component" value="Unassembled WGS sequence"/>
</dbReference>
<dbReference type="PANTHER" id="PTHR12677:SF59">
    <property type="entry name" value="GOLGI APPARATUS MEMBRANE PROTEIN TVP38-RELATED"/>
    <property type="match status" value="1"/>
</dbReference>
<sequence>MSNQKDKEKAAKAAGGRKGRMLRWMPLGLLLVLLILGVSQGWHHHLSLSEIIRNKQLLQDWVVNHPVRIAVVYMTIYIVAVAVSFPGASLITIAGGFMFGWLFGGMMTIVSATIGATVLFIAARSSLGATLKERAGPFIGKMASGFRQNAFSYLLFLRLTPVFPFWLVNIAPALFNVSLPTYLMATFIGILPGTFAYTFVGAGLGSVVEAQEALNPGCAAAGTCEIELRALITPEIVWALIALGIVALIPALTNHLRQRLAAQGGAGEPHVNRDNNR</sequence>
<feature type="transmembrane region" description="Helical" evidence="6">
    <location>
        <begin position="97"/>
        <end position="123"/>
    </location>
</feature>
<evidence type="ECO:0000256" key="4">
    <source>
        <dbReference type="ARBA" id="ARBA00022989"/>
    </source>
</evidence>
<accession>A0A1U7JHJ8</accession>
<protein>
    <recommendedName>
        <fullName evidence="6">TVP38/TMEM64 family membrane protein</fullName>
    </recommendedName>
</protein>
<dbReference type="EMBL" id="LVVZ01000014">
    <property type="protein sequence ID" value="OKL44162.1"/>
    <property type="molecule type" value="Genomic_DNA"/>
</dbReference>
<evidence type="ECO:0000256" key="2">
    <source>
        <dbReference type="ARBA" id="ARBA00022475"/>
    </source>
</evidence>
<keyword evidence="3 6" id="KW-0812">Transmembrane</keyword>
<comment type="subcellular location">
    <subcellularLocation>
        <location evidence="1 6">Cell membrane</location>
        <topology evidence="1 6">Multi-pass membrane protein</topology>
    </subcellularLocation>
</comment>